<keyword evidence="3" id="KW-0998">Cell outer membrane</keyword>
<keyword evidence="3 4" id="KW-0813">Transport</keyword>
<feature type="domain" description="NolW-like" evidence="7">
    <location>
        <begin position="193"/>
        <end position="326"/>
    </location>
</feature>
<feature type="domain" description="Type II/III secretion system secretin-like" evidence="6">
    <location>
        <begin position="394"/>
        <end position="553"/>
    </location>
</feature>
<dbReference type="InterPro" id="IPR050810">
    <property type="entry name" value="Bact_Secretion_Sys_Channel"/>
</dbReference>
<dbReference type="PANTHER" id="PTHR30332:SF5">
    <property type="entry name" value="SPI-1 TYPE 3 SECRETION SYSTEM SECRETIN"/>
    <property type="match status" value="1"/>
</dbReference>
<reference evidence="8 9" key="1">
    <citation type="submission" date="2016-06" db="EMBL/GenBank/DDBJ databases">
        <title>Complete genome sequences of Bordetella bronchialis and Bordetella flabilis.</title>
        <authorList>
            <person name="LiPuma J.J."/>
            <person name="Spilker T."/>
        </authorList>
    </citation>
    <scope>NUCLEOTIDE SEQUENCE [LARGE SCALE GENOMIC DNA]</scope>
    <source>
        <strain evidence="8 9">AU10664</strain>
    </source>
</reference>
<comment type="function">
    <text evidence="3">Component of the type III secretion system (T3SS), also called injectisome, which is used to inject bacterial effector proteins into eukaryotic host cells. Forms a ring-shaped multimeric structure with an apparent central pore in the outer membrane.</text>
</comment>
<evidence type="ECO:0000256" key="1">
    <source>
        <dbReference type="ARBA" id="ARBA00004442"/>
    </source>
</evidence>
<feature type="compositionally biased region" description="Low complexity" evidence="5">
    <location>
        <begin position="255"/>
        <end position="270"/>
    </location>
</feature>
<evidence type="ECO:0000256" key="3">
    <source>
        <dbReference type="HAMAP-Rule" id="MF_02219"/>
    </source>
</evidence>
<sequence>MTNLLDTMKRMTIFTRPRTDIRRAVLRLVVTAAALTILTNVDAAPSWPMAPYTYFANQETLEDVLQRFASGFSLSLHLGGGVAGVVNGKFTAATPTEFMDKLAGVYGLTWFVYAGTLFVSPASAMVTKTISVGNGAIAGLRQALDKLGVIDDRFGWGELPDQGLALVSGPPQYVDLIERTIKALPPTAGRQEVAVFRLKYASVNDRVVRYRDQAVTTPGLATVLRNLIEGSGPGPGNGVLASLAAPLRDRSPMYGEGAATGGAPAIPANASDRTDAPPRSPTFADGLRRRQATVQSDPRLNAIIVQDIPERIPVYRALIQQLDVPSTLIEIEAMIVDVKANVTKELGVRWGASAGNTDFGYGYPNPKPADRGDSLTPGMIGLGVGDVLIARLMALQNNDDANILSRPSILTADNMGALIDLSRTFFIKTTGERVAYTQPYTVGTSLRVTPRYIDGKDGPQVELTVDIEDGGLSEDSYIEGLPQVNKTTISTLALVGDGQALVIGGYNSSTDGDAVNKVPILGDIPGIGVLFSHKKKTTKRWERMFMIRPRVVQVNGAPLIPQSLQRWGDLFGATWRGGERPTAYMENFGPDLHMVAPQATRVRQ</sequence>
<dbReference type="InterPro" id="IPR038591">
    <property type="entry name" value="NolW-like_sf"/>
</dbReference>
<protein>
    <recommendedName>
        <fullName evidence="3">Type 3 secretion system secretin</fullName>
        <shortName evidence="3">T3SS secretin</shortName>
    </recommendedName>
</protein>
<keyword evidence="3" id="KW-0653">Protein transport</keyword>
<comment type="subcellular location">
    <subcellularLocation>
        <location evidence="1 3 4">Cell outer membrane</location>
    </subcellularLocation>
</comment>
<dbReference type="Gene3D" id="3.30.1370.120">
    <property type="match status" value="2"/>
</dbReference>
<dbReference type="InterPro" id="IPR005644">
    <property type="entry name" value="NolW-like"/>
</dbReference>
<dbReference type="Proteomes" id="UP000091926">
    <property type="component" value="Chromosome"/>
</dbReference>
<dbReference type="GO" id="GO:0015627">
    <property type="term" value="C:type II protein secretion system complex"/>
    <property type="evidence" value="ECO:0007669"/>
    <property type="project" value="TreeGrafter"/>
</dbReference>
<dbReference type="NCBIfam" id="TIGR02516">
    <property type="entry name" value="type_III_yscC"/>
    <property type="match status" value="1"/>
</dbReference>
<dbReference type="EMBL" id="CP016172">
    <property type="protein sequence ID" value="ANN76777.1"/>
    <property type="molecule type" value="Genomic_DNA"/>
</dbReference>
<dbReference type="InterPro" id="IPR003522">
    <property type="entry name" value="T3SS_OM_pore_YscC"/>
</dbReference>
<evidence type="ECO:0000313" key="8">
    <source>
        <dbReference type="EMBL" id="ANN76777.1"/>
    </source>
</evidence>
<dbReference type="PRINTS" id="PR01337">
    <property type="entry name" value="TYPE3OMGPROT"/>
</dbReference>
<evidence type="ECO:0000256" key="5">
    <source>
        <dbReference type="SAM" id="MobiDB-lite"/>
    </source>
</evidence>
<comment type="similarity">
    <text evidence="3">Belongs to the bacterial secretin family. T3SS SctC subfamily.</text>
</comment>
<dbReference type="KEGG" id="bfz:BAU07_06315"/>
<dbReference type="AlphaFoldDB" id="A0A193G9W1"/>
<keyword evidence="3" id="KW-0811">Translocation</keyword>
<evidence type="ECO:0000259" key="7">
    <source>
        <dbReference type="Pfam" id="PF03958"/>
    </source>
</evidence>
<organism evidence="8 9">
    <name type="scientific">Bordetella flabilis</name>
    <dbReference type="NCBI Taxonomy" id="463014"/>
    <lineage>
        <taxon>Bacteria</taxon>
        <taxon>Pseudomonadati</taxon>
        <taxon>Pseudomonadota</taxon>
        <taxon>Betaproteobacteria</taxon>
        <taxon>Burkholderiales</taxon>
        <taxon>Alcaligenaceae</taxon>
        <taxon>Bordetella</taxon>
    </lineage>
</organism>
<gene>
    <name evidence="3" type="primary">sctC</name>
    <name evidence="8" type="ORF">BAU07_06315</name>
</gene>
<accession>A0A193G9W1</accession>
<keyword evidence="3" id="KW-0472">Membrane</keyword>
<feature type="region of interest" description="Disordered" evidence="5">
    <location>
        <begin position="252"/>
        <end position="291"/>
    </location>
</feature>
<comment type="subunit">
    <text evidence="3">The core secretion machinery of the T3SS is composed of approximately 20 different proteins, including cytoplasmic components, a base, an export apparatus and a needle. This subunit is part of the base, which anchors the injectisome in the bacterial cell envelope. Forms a stable homooligomeric complex.</text>
</comment>
<dbReference type="InterPro" id="IPR004846">
    <property type="entry name" value="T2SS/T3SS_dom"/>
</dbReference>
<evidence type="ECO:0000259" key="6">
    <source>
        <dbReference type="Pfam" id="PF00263"/>
    </source>
</evidence>
<name>A0A193G9W1_9BORD</name>
<dbReference type="HAMAP" id="MF_02219">
    <property type="entry name" value="Type_III_secretin"/>
    <property type="match status" value="1"/>
</dbReference>
<dbReference type="Pfam" id="PF00263">
    <property type="entry name" value="Secretin"/>
    <property type="match status" value="1"/>
</dbReference>
<keyword evidence="9" id="KW-1185">Reference proteome</keyword>
<dbReference type="STRING" id="463014.BAU07_06315"/>
<evidence type="ECO:0000313" key="9">
    <source>
        <dbReference type="Proteomes" id="UP000091926"/>
    </source>
</evidence>
<keyword evidence="2 3" id="KW-0732">Signal</keyword>
<proteinExistence type="inferred from homology"/>
<dbReference type="GO" id="GO:0009279">
    <property type="term" value="C:cell outer membrane"/>
    <property type="evidence" value="ECO:0007669"/>
    <property type="project" value="UniProtKB-SubCell"/>
</dbReference>
<evidence type="ECO:0000256" key="4">
    <source>
        <dbReference type="RuleBase" id="RU004004"/>
    </source>
</evidence>
<dbReference type="GO" id="GO:0030254">
    <property type="term" value="P:protein secretion by the type III secretion system"/>
    <property type="evidence" value="ECO:0007669"/>
    <property type="project" value="UniProtKB-UniRule"/>
</dbReference>
<dbReference type="PANTHER" id="PTHR30332">
    <property type="entry name" value="PROBABLE GENERAL SECRETION PATHWAY PROTEIN D"/>
    <property type="match status" value="1"/>
</dbReference>
<evidence type="ECO:0000256" key="2">
    <source>
        <dbReference type="ARBA" id="ARBA00022729"/>
    </source>
</evidence>
<dbReference type="Gene3D" id="3.55.50.30">
    <property type="match status" value="1"/>
</dbReference>
<dbReference type="GO" id="GO:0030257">
    <property type="term" value="C:type III protein secretion system complex"/>
    <property type="evidence" value="ECO:0007669"/>
    <property type="project" value="UniProtKB-UniRule"/>
</dbReference>
<dbReference type="Pfam" id="PF03958">
    <property type="entry name" value="Secretin_N"/>
    <property type="match status" value="1"/>
</dbReference>